<evidence type="ECO:0000256" key="1">
    <source>
        <dbReference type="SAM" id="MobiDB-lite"/>
    </source>
</evidence>
<dbReference type="OMA" id="HENSPWL"/>
<dbReference type="InParanoid" id="A0A0V0R399"/>
<name>A0A0V0R399_PSEPJ</name>
<dbReference type="OrthoDB" id="313331at2759"/>
<feature type="region of interest" description="Disordered" evidence="1">
    <location>
        <begin position="365"/>
        <end position="475"/>
    </location>
</feature>
<evidence type="ECO:0000313" key="3">
    <source>
        <dbReference type="Proteomes" id="UP000054937"/>
    </source>
</evidence>
<feature type="compositionally biased region" description="Polar residues" evidence="1">
    <location>
        <begin position="384"/>
        <end position="410"/>
    </location>
</feature>
<accession>A0A0V0R399</accession>
<feature type="region of interest" description="Disordered" evidence="1">
    <location>
        <begin position="164"/>
        <end position="199"/>
    </location>
</feature>
<dbReference type="AlphaFoldDB" id="A0A0V0R399"/>
<organism evidence="2 3">
    <name type="scientific">Pseudocohnilembus persalinus</name>
    <name type="common">Ciliate</name>
    <dbReference type="NCBI Taxonomy" id="266149"/>
    <lineage>
        <taxon>Eukaryota</taxon>
        <taxon>Sar</taxon>
        <taxon>Alveolata</taxon>
        <taxon>Ciliophora</taxon>
        <taxon>Intramacronucleata</taxon>
        <taxon>Oligohymenophorea</taxon>
        <taxon>Scuticociliatia</taxon>
        <taxon>Philasterida</taxon>
        <taxon>Pseudocohnilembidae</taxon>
        <taxon>Pseudocohnilembus</taxon>
    </lineage>
</organism>
<dbReference type="EMBL" id="LDAU01000059">
    <property type="protein sequence ID" value="KRX08661.1"/>
    <property type="molecule type" value="Genomic_DNA"/>
</dbReference>
<evidence type="ECO:0000313" key="2">
    <source>
        <dbReference type="EMBL" id="KRX08661.1"/>
    </source>
</evidence>
<sequence>MSQMLQQEQNIDPTIGEVVSEIIKDQDEVWDFKSNNSQALRNPYNRYKNRIAKSSNPYQSEIKDQYRRYHIDQQTGAVLPEFDLEQLEKLRIQQQQFEQHQHQQKGVPISDMELNQIPIQQNQQQLNLDQVRSQLAQNHVNTHKFIPHNQQSPGIYYVNQEDQNVEQDNQQSEQNLSDMPDDAAEQNEQDAYKRPIPTTDLNKVKSKLLSYKKQAKKLDPVYEKERLERRKERISQMGKTTRWLPNTAFTTYYGKPAFENYGMGNVKPTVGGLVYGQYMLSHNVNPHRGNKEPQFIQSHNNAIKFGERQPSSEPQPPRNCKEEFRLSQKQVQEHINRNPLTATKNERKNLKIVKPDLINALRFASEENSPEHSVDSETKVPKNQPKQQSGQIQKSVQIVEPDQNSQASTVQKQKSSNNQIQKSLQKPQQQQRQQQQQTQKLQQSQQSQQSKTKTQKPQQKAQSQVKNIDEKDRGQFMDEVKRKKMNANKIALKVNEVIPVVQRPQSALLDSQVAAQAPVQQNVVQNDFDEMNPPKGYLEQIQDYELNPQNYKNIPPQWLKRIPFAGSKNKTSLPFRLQDM</sequence>
<gene>
    <name evidence="2" type="ORF">PPERSA_07473</name>
</gene>
<reference evidence="2 3" key="1">
    <citation type="journal article" date="2015" name="Sci. Rep.">
        <title>Genome of the facultative scuticociliatosis pathogen Pseudocohnilembus persalinus provides insight into its virulence through horizontal gene transfer.</title>
        <authorList>
            <person name="Xiong J."/>
            <person name="Wang G."/>
            <person name="Cheng J."/>
            <person name="Tian M."/>
            <person name="Pan X."/>
            <person name="Warren A."/>
            <person name="Jiang C."/>
            <person name="Yuan D."/>
            <person name="Miao W."/>
        </authorList>
    </citation>
    <scope>NUCLEOTIDE SEQUENCE [LARGE SCALE GENOMIC DNA]</scope>
    <source>
        <strain evidence="2">36N120E</strain>
    </source>
</reference>
<feature type="compositionally biased region" description="Low complexity" evidence="1">
    <location>
        <begin position="164"/>
        <end position="175"/>
    </location>
</feature>
<proteinExistence type="predicted"/>
<feature type="compositionally biased region" description="Acidic residues" evidence="1">
    <location>
        <begin position="179"/>
        <end position="188"/>
    </location>
</feature>
<keyword evidence="3" id="KW-1185">Reference proteome</keyword>
<comment type="caution">
    <text evidence="2">The sequence shown here is derived from an EMBL/GenBank/DDBJ whole genome shotgun (WGS) entry which is preliminary data.</text>
</comment>
<protein>
    <submittedName>
        <fullName evidence="2">Uncharacterized protein</fullName>
    </submittedName>
</protein>
<feature type="compositionally biased region" description="Low complexity" evidence="1">
    <location>
        <begin position="411"/>
        <end position="464"/>
    </location>
</feature>
<feature type="compositionally biased region" description="Basic and acidic residues" evidence="1">
    <location>
        <begin position="369"/>
        <end position="380"/>
    </location>
</feature>
<dbReference type="Proteomes" id="UP000054937">
    <property type="component" value="Unassembled WGS sequence"/>
</dbReference>